<keyword evidence="1" id="KW-0812">Transmembrane</keyword>
<keyword evidence="3" id="KW-1185">Reference proteome</keyword>
<dbReference type="eggNOG" id="ENOG502Z7T3">
    <property type="taxonomic scope" value="Bacteria"/>
</dbReference>
<dbReference type="HOGENOM" id="CLU_052630_0_0_9"/>
<evidence type="ECO:0000313" key="3">
    <source>
        <dbReference type="Proteomes" id="UP000008467"/>
    </source>
</evidence>
<dbReference type="RefSeq" id="WP_013656932.1">
    <property type="nucleotide sequence ID" value="NC_015275.1"/>
</dbReference>
<name>F2JP23_CELLD</name>
<dbReference type="Pfam" id="PF12725">
    <property type="entry name" value="DUF3810"/>
    <property type="match status" value="1"/>
</dbReference>
<evidence type="ECO:0000256" key="1">
    <source>
        <dbReference type="SAM" id="Phobius"/>
    </source>
</evidence>
<keyword evidence="1" id="KW-1133">Transmembrane helix</keyword>
<feature type="transmembrane region" description="Helical" evidence="1">
    <location>
        <begin position="59"/>
        <end position="78"/>
    </location>
</feature>
<dbReference type="InterPro" id="IPR024294">
    <property type="entry name" value="DUF3810"/>
</dbReference>
<reference evidence="2 3" key="1">
    <citation type="journal article" date="2011" name="J. Bacteriol.">
        <title>Complete genome sequence of the cellulose-degrading bacterium Cellulosilyticum lentocellum.</title>
        <authorList>
            <consortium name="US DOE Joint Genome Institute"/>
            <person name="Miller D.A."/>
            <person name="Suen G."/>
            <person name="Bruce D."/>
            <person name="Copeland A."/>
            <person name="Cheng J.F."/>
            <person name="Detter C."/>
            <person name="Goodwin L.A."/>
            <person name="Han C.S."/>
            <person name="Hauser L.J."/>
            <person name="Land M.L."/>
            <person name="Lapidus A."/>
            <person name="Lucas S."/>
            <person name="Meincke L."/>
            <person name="Pitluck S."/>
            <person name="Tapia R."/>
            <person name="Teshima H."/>
            <person name="Woyke T."/>
            <person name="Fox B.G."/>
            <person name="Angert E.R."/>
            <person name="Currie C.R."/>
        </authorList>
    </citation>
    <scope>NUCLEOTIDE SEQUENCE [LARGE SCALE GENOMIC DNA]</scope>
    <source>
        <strain evidence="3">ATCC 49066 / DSM 5427 / NCIMB 11756 / RHM5</strain>
    </source>
</reference>
<protein>
    <recommendedName>
        <fullName evidence="4">DUF3810 domain-containing protein</fullName>
    </recommendedName>
</protein>
<proteinExistence type="predicted"/>
<organism evidence="2 3">
    <name type="scientific">Cellulosilyticum lentocellum (strain ATCC 49066 / DSM 5427 / NCIMB 11756 / RHM5)</name>
    <name type="common">Clostridium lentocellum</name>
    <dbReference type="NCBI Taxonomy" id="642492"/>
    <lineage>
        <taxon>Bacteria</taxon>
        <taxon>Bacillati</taxon>
        <taxon>Bacillota</taxon>
        <taxon>Clostridia</taxon>
        <taxon>Lachnospirales</taxon>
        <taxon>Cellulosilyticaceae</taxon>
        <taxon>Cellulosilyticum</taxon>
    </lineage>
</organism>
<keyword evidence="1" id="KW-0472">Membrane</keyword>
<accession>F2JP23</accession>
<dbReference type="STRING" id="642492.Clole_1917"/>
<sequence>MKKRSIIFIFILFMIGLTYIVGLSSPTLIETYYSLGFNKWFLQFLSHCTGFIPLSLFEIGIYSLLLCLAYRLLIWLYIAFKRTTPFKRHLTKGLLHIFYFGLTLIFLFYWEWGFNYNRVPLRDTLSFTRTTFTTEELGRLYETLIEKANTLRPFVNEDENGYMTIPGGYKSVFARADLGYLELAKLYPIFYGSYGKPKPILASTYMNYTGITGIYSPFTGEANVNVAILPQALPYTTLHEMAHQRGFASEDECNFIAFLACSVHPDVDFEYSGYLLALAYTNNALSSTNPELLKQLNTKLSDKVKADIHYNNTFWKHYSGPIEKASSKVNDTYLKANGISDGERSYGRMVDLLLSYYHDTLDVTP</sequence>
<evidence type="ECO:0008006" key="4">
    <source>
        <dbReference type="Google" id="ProtNLM"/>
    </source>
</evidence>
<gene>
    <name evidence="2" type="ordered locus">Clole_1917</name>
</gene>
<dbReference type="AlphaFoldDB" id="F2JP23"/>
<dbReference type="Proteomes" id="UP000008467">
    <property type="component" value="Chromosome"/>
</dbReference>
<dbReference type="EMBL" id="CP002582">
    <property type="protein sequence ID" value="ADZ83637.1"/>
    <property type="molecule type" value="Genomic_DNA"/>
</dbReference>
<dbReference type="KEGG" id="cle:Clole_1917"/>
<feature type="transmembrane region" description="Helical" evidence="1">
    <location>
        <begin position="90"/>
        <end position="110"/>
    </location>
</feature>
<evidence type="ECO:0000313" key="2">
    <source>
        <dbReference type="EMBL" id="ADZ83637.1"/>
    </source>
</evidence>
<feature type="transmembrane region" description="Helical" evidence="1">
    <location>
        <begin position="7"/>
        <end position="29"/>
    </location>
</feature>